<dbReference type="EnsemblPlants" id="Bo3g159880.1">
    <property type="protein sequence ID" value="Bo3g159880.1"/>
    <property type="gene ID" value="Bo3g159880"/>
</dbReference>
<dbReference type="SMR" id="A0A0D3BKI8"/>
<reference evidence="4" key="2">
    <citation type="submission" date="2015-03" db="UniProtKB">
        <authorList>
            <consortium name="EnsemblPlants"/>
        </authorList>
    </citation>
    <scope>IDENTIFICATION</scope>
</reference>
<dbReference type="InterPro" id="IPR050148">
    <property type="entry name" value="Terpene_synthase-like"/>
</dbReference>
<dbReference type="InterPro" id="IPR008949">
    <property type="entry name" value="Isoprenoid_synthase_dom_sf"/>
</dbReference>
<evidence type="ECO:0000259" key="3">
    <source>
        <dbReference type="Pfam" id="PF03936"/>
    </source>
</evidence>
<evidence type="ECO:0000256" key="1">
    <source>
        <dbReference type="ARBA" id="ARBA00022723"/>
    </source>
</evidence>
<evidence type="ECO:0000313" key="4">
    <source>
        <dbReference type="EnsemblPlants" id="Bo3g159880.1"/>
    </source>
</evidence>
<proteinExistence type="predicted"/>
<dbReference type="PANTHER" id="PTHR31225:SF242">
    <property type="entry name" value="TERPENOID SYNTHASE 9"/>
    <property type="match status" value="1"/>
</dbReference>
<dbReference type="GO" id="GO:0010333">
    <property type="term" value="F:terpene synthase activity"/>
    <property type="evidence" value="ECO:0007669"/>
    <property type="project" value="InterPro"/>
</dbReference>
<name>A0A0D3BKI8_BRAOL</name>
<dbReference type="AlphaFoldDB" id="A0A0D3BKI8"/>
<sequence>MNFLMGVQEASLKDLWLEYLYGYPEVEYLTGSGHSKIYDICIRLISLYSFKENIFTCLDSRWYKEVDIASKLPPYFRHIIIESHFLIQAVFSDPQLLRARIMLTQYYTILTIIDDTFDRYASLPEAENPRQ</sequence>
<evidence type="ECO:0000313" key="5">
    <source>
        <dbReference type="Proteomes" id="UP000032141"/>
    </source>
</evidence>
<dbReference type="Proteomes" id="UP000032141">
    <property type="component" value="Chromosome C3"/>
</dbReference>
<dbReference type="GO" id="GO:0016114">
    <property type="term" value="P:terpenoid biosynthetic process"/>
    <property type="evidence" value="ECO:0007669"/>
    <property type="project" value="InterPro"/>
</dbReference>
<dbReference type="PANTHER" id="PTHR31225">
    <property type="entry name" value="OS04G0344100 PROTEIN-RELATED"/>
    <property type="match status" value="1"/>
</dbReference>
<dbReference type="SUPFAM" id="SSF48576">
    <property type="entry name" value="Terpenoid synthases"/>
    <property type="match status" value="1"/>
</dbReference>
<reference evidence="4 5" key="1">
    <citation type="journal article" date="2014" name="Genome Biol.">
        <title>Transcriptome and methylome profiling reveals relics of genome dominance in the mesopolyploid Brassica oleracea.</title>
        <authorList>
            <person name="Parkin I.A."/>
            <person name="Koh C."/>
            <person name="Tang H."/>
            <person name="Robinson S.J."/>
            <person name="Kagale S."/>
            <person name="Clarke W.E."/>
            <person name="Town C.D."/>
            <person name="Nixon J."/>
            <person name="Krishnakumar V."/>
            <person name="Bidwell S.L."/>
            <person name="Denoeud F."/>
            <person name="Belcram H."/>
            <person name="Links M.G."/>
            <person name="Just J."/>
            <person name="Clarke C."/>
            <person name="Bender T."/>
            <person name="Huebert T."/>
            <person name="Mason A.S."/>
            <person name="Pires J.C."/>
            <person name="Barker G."/>
            <person name="Moore J."/>
            <person name="Walley P.G."/>
            <person name="Manoli S."/>
            <person name="Batley J."/>
            <person name="Edwards D."/>
            <person name="Nelson M.N."/>
            <person name="Wang X."/>
            <person name="Paterson A.H."/>
            <person name="King G."/>
            <person name="Bancroft I."/>
            <person name="Chalhoub B."/>
            <person name="Sharpe A.G."/>
        </authorList>
    </citation>
    <scope>NUCLEOTIDE SEQUENCE</scope>
    <source>
        <strain evidence="4 5">cv. TO1000</strain>
    </source>
</reference>
<dbReference type="GO" id="GO:0000287">
    <property type="term" value="F:magnesium ion binding"/>
    <property type="evidence" value="ECO:0007669"/>
    <property type="project" value="InterPro"/>
</dbReference>
<organism evidence="4 5">
    <name type="scientific">Brassica oleracea var. oleracea</name>
    <dbReference type="NCBI Taxonomy" id="109376"/>
    <lineage>
        <taxon>Eukaryota</taxon>
        <taxon>Viridiplantae</taxon>
        <taxon>Streptophyta</taxon>
        <taxon>Embryophyta</taxon>
        <taxon>Tracheophyta</taxon>
        <taxon>Spermatophyta</taxon>
        <taxon>Magnoliopsida</taxon>
        <taxon>eudicotyledons</taxon>
        <taxon>Gunneridae</taxon>
        <taxon>Pentapetalae</taxon>
        <taxon>rosids</taxon>
        <taxon>malvids</taxon>
        <taxon>Brassicales</taxon>
        <taxon>Brassicaceae</taxon>
        <taxon>Brassiceae</taxon>
        <taxon>Brassica</taxon>
    </lineage>
</organism>
<dbReference type="Pfam" id="PF03936">
    <property type="entry name" value="Terpene_synth_C"/>
    <property type="match status" value="1"/>
</dbReference>
<keyword evidence="1" id="KW-0479">Metal-binding</keyword>
<accession>A0A0D3BKI8</accession>
<dbReference type="Gene3D" id="1.10.600.10">
    <property type="entry name" value="Farnesyl Diphosphate Synthase"/>
    <property type="match status" value="1"/>
</dbReference>
<keyword evidence="2" id="KW-0456">Lyase</keyword>
<dbReference type="HOGENOM" id="CLU_1930452_0_0_1"/>
<feature type="domain" description="Terpene synthase metal-binding" evidence="3">
    <location>
        <begin position="64"/>
        <end position="128"/>
    </location>
</feature>
<dbReference type="InterPro" id="IPR005630">
    <property type="entry name" value="Terpene_synthase_metal-bd"/>
</dbReference>
<evidence type="ECO:0000256" key="2">
    <source>
        <dbReference type="ARBA" id="ARBA00023239"/>
    </source>
</evidence>
<dbReference type="STRING" id="109376.A0A0D3BKI8"/>
<dbReference type="Gramene" id="Bo3g159880.1">
    <property type="protein sequence ID" value="Bo3g159880.1"/>
    <property type="gene ID" value="Bo3g159880"/>
</dbReference>
<protein>
    <recommendedName>
        <fullName evidence="3">Terpene synthase metal-binding domain-containing protein</fullName>
    </recommendedName>
</protein>
<keyword evidence="5" id="KW-1185">Reference proteome</keyword>